<dbReference type="Proteomes" id="UP000811545">
    <property type="component" value="Unassembled WGS sequence"/>
</dbReference>
<evidence type="ECO:0000313" key="2">
    <source>
        <dbReference type="Proteomes" id="UP000811545"/>
    </source>
</evidence>
<reference evidence="1 2" key="1">
    <citation type="journal article" date="2021" name="bioRxiv">
        <title>Unique metabolic strategies in Hadean analogues reveal hints for primordial physiology.</title>
        <authorList>
            <person name="Nobu M.K."/>
            <person name="Nakai R."/>
            <person name="Tamazawa S."/>
            <person name="Mori H."/>
            <person name="Toyoda A."/>
            <person name="Ijiri A."/>
            <person name="Suzuki S."/>
            <person name="Kurokawa K."/>
            <person name="Kamagata Y."/>
            <person name="Tamaki H."/>
        </authorList>
    </citation>
    <scope>NUCLEOTIDE SEQUENCE [LARGE SCALE GENOMIC DNA]</scope>
    <source>
        <strain evidence="1">BS525</strain>
    </source>
</reference>
<comment type="caution">
    <text evidence="1">The sequence shown here is derived from an EMBL/GenBank/DDBJ whole genome shotgun (WGS) entry which is preliminary data.</text>
</comment>
<proteinExistence type="predicted"/>
<name>A0A9E2BH00_PSYF1</name>
<protein>
    <submittedName>
        <fullName evidence="1">Uncharacterized protein</fullName>
    </submittedName>
</protein>
<dbReference type="AlphaFoldDB" id="A0A9E2BH00"/>
<sequence>MWNKEDMVNYCEEIGHQIGLYCGSVQQKSVLYDLRRCKRYDKFLEALERIKHRVEGHEMKIEGKRIPIHIDIKKEFFEYLSHHPMEWREYKALIDIFAMDKESDVSFTKRKKESDKNE</sequence>
<gene>
    <name evidence="1" type="ORF">DDT42_01271</name>
</gene>
<dbReference type="EMBL" id="QLTW01000088">
    <property type="protein sequence ID" value="MBT9145400.1"/>
    <property type="molecule type" value="Genomic_DNA"/>
</dbReference>
<evidence type="ECO:0000313" key="1">
    <source>
        <dbReference type="EMBL" id="MBT9145400.1"/>
    </source>
</evidence>
<organism evidence="1 2">
    <name type="scientific">Psychracetigena formicireducens</name>
    <dbReference type="NCBI Taxonomy" id="2986056"/>
    <lineage>
        <taxon>Bacteria</taxon>
        <taxon>Bacillati</taxon>
        <taxon>Candidatus Lithacetigenota</taxon>
        <taxon>Candidatus Psychracetigena</taxon>
    </lineage>
</organism>
<accession>A0A9E2BH00</accession>